<feature type="transmembrane region" description="Helical" evidence="7">
    <location>
        <begin position="359"/>
        <end position="382"/>
    </location>
</feature>
<feature type="transmembrane region" description="Helical" evidence="7">
    <location>
        <begin position="226"/>
        <end position="242"/>
    </location>
</feature>
<comment type="caution">
    <text evidence="9">The sequence shown here is derived from an EMBL/GenBank/DDBJ whole genome shotgun (WGS) entry which is preliminary data.</text>
</comment>
<feature type="transmembrane region" description="Helical" evidence="7">
    <location>
        <begin position="262"/>
        <end position="281"/>
    </location>
</feature>
<evidence type="ECO:0000256" key="1">
    <source>
        <dbReference type="ARBA" id="ARBA00004651"/>
    </source>
</evidence>
<gene>
    <name evidence="9" type="ORF">D1781_15200</name>
</gene>
<dbReference type="InterPro" id="IPR011701">
    <property type="entry name" value="MFS"/>
</dbReference>
<feature type="transmembrane region" description="Helical" evidence="7">
    <location>
        <begin position="108"/>
        <end position="130"/>
    </location>
</feature>
<comment type="subcellular location">
    <subcellularLocation>
        <location evidence="1">Cell membrane</location>
        <topology evidence="1">Multi-pass membrane protein</topology>
    </subcellularLocation>
</comment>
<dbReference type="GO" id="GO:0022857">
    <property type="term" value="F:transmembrane transporter activity"/>
    <property type="evidence" value="ECO:0007669"/>
    <property type="project" value="InterPro"/>
</dbReference>
<evidence type="ECO:0000259" key="8">
    <source>
        <dbReference type="PROSITE" id="PS50850"/>
    </source>
</evidence>
<evidence type="ECO:0000256" key="2">
    <source>
        <dbReference type="ARBA" id="ARBA00022448"/>
    </source>
</evidence>
<dbReference type="Pfam" id="PF07690">
    <property type="entry name" value="MFS_1"/>
    <property type="match status" value="1"/>
</dbReference>
<protein>
    <submittedName>
        <fullName evidence="9">MFS transporter</fullName>
    </submittedName>
</protein>
<feature type="transmembrane region" description="Helical" evidence="7">
    <location>
        <begin position="170"/>
        <end position="194"/>
    </location>
</feature>
<evidence type="ECO:0000256" key="5">
    <source>
        <dbReference type="ARBA" id="ARBA00022989"/>
    </source>
</evidence>
<feature type="transmembrane region" description="Helical" evidence="7">
    <location>
        <begin position="388"/>
        <end position="408"/>
    </location>
</feature>
<dbReference type="RefSeq" id="WP_119483044.1">
    <property type="nucleotide sequence ID" value="NZ_QXTG01000002.1"/>
</dbReference>
<keyword evidence="2" id="KW-0813">Transport</keyword>
<feature type="transmembrane region" description="Helical" evidence="7">
    <location>
        <begin position="48"/>
        <end position="71"/>
    </location>
</feature>
<dbReference type="EMBL" id="QXTG01000002">
    <property type="protein sequence ID" value="RIX28735.1"/>
    <property type="molecule type" value="Genomic_DNA"/>
</dbReference>
<feature type="transmembrane region" description="Helical" evidence="7">
    <location>
        <begin position="142"/>
        <end position="164"/>
    </location>
</feature>
<evidence type="ECO:0000313" key="10">
    <source>
        <dbReference type="Proteomes" id="UP000265742"/>
    </source>
</evidence>
<dbReference type="InterPro" id="IPR050171">
    <property type="entry name" value="MFS_Transporters"/>
</dbReference>
<keyword evidence="5 7" id="KW-1133">Transmembrane helix</keyword>
<dbReference type="PROSITE" id="PS50850">
    <property type="entry name" value="MFS"/>
    <property type="match status" value="1"/>
</dbReference>
<dbReference type="SUPFAM" id="SSF103473">
    <property type="entry name" value="MFS general substrate transporter"/>
    <property type="match status" value="1"/>
</dbReference>
<feature type="transmembrane region" description="Helical" evidence="7">
    <location>
        <begin position="21"/>
        <end position="42"/>
    </location>
</feature>
<dbReference type="InterPro" id="IPR020846">
    <property type="entry name" value="MFS_dom"/>
</dbReference>
<dbReference type="GO" id="GO:0005886">
    <property type="term" value="C:plasma membrane"/>
    <property type="evidence" value="ECO:0007669"/>
    <property type="project" value="UniProtKB-SubCell"/>
</dbReference>
<evidence type="ECO:0000256" key="4">
    <source>
        <dbReference type="ARBA" id="ARBA00022692"/>
    </source>
</evidence>
<feature type="domain" description="Major facilitator superfamily (MFS) profile" evidence="8">
    <location>
        <begin position="16"/>
        <end position="421"/>
    </location>
</feature>
<reference evidence="10" key="1">
    <citation type="submission" date="2018-09" db="EMBL/GenBank/DDBJ databases">
        <authorList>
            <person name="Kim I."/>
        </authorList>
    </citation>
    <scope>NUCLEOTIDE SEQUENCE [LARGE SCALE GENOMIC DNA]</scope>
    <source>
        <strain evidence="10">DD4a</strain>
    </source>
</reference>
<feature type="transmembrane region" description="Helical" evidence="7">
    <location>
        <begin position="83"/>
        <end position="102"/>
    </location>
</feature>
<evidence type="ECO:0000256" key="7">
    <source>
        <dbReference type="SAM" id="Phobius"/>
    </source>
</evidence>
<dbReference type="InterPro" id="IPR036259">
    <property type="entry name" value="MFS_trans_sf"/>
</dbReference>
<dbReference type="PANTHER" id="PTHR23517:SF2">
    <property type="entry name" value="MULTIDRUG RESISTANCE PROTEIN MDTH"/>
    <property type="match status" value="1"/>
</dbReference>
<keyword evidence="10" id="KW-1185">Reference proteome</keyword>
<evidence type="ECO:0000313" key="9">
    <source>
        <dbReference type="EMBL" id="RIX28735.1"/>
    </source>
</evidence>
<sequence>MSDGWSDERLAAGRRAWRLTLVGTFVSTLGTGLTLPFLFVYLHGVRGLPLPLAGAASAVGAVLAFAAAPVAGALGDRVGLGRLAVGGMVVQAAGAALLAPQAGTAEAFLAVALSAVGNTVVFPALNGMVAAQLPAEQRPRAYALRFGILNAGIGIGGLVSGAVVSVDRPVTFQVIYLVNAATTAAYAAIVLLGLRRSPGFAPVPKEDGAERSGPGGYRAVLTNRPFVGFLACAFLFSLFGYAQLDGPWAAFATLVVGVDPGVVGIGFAVNTAVIVVSQLLVVRLTAGWRRSRLLLLAGALWSVAWAVSAAAALPALHGAAAAAGLVVSLGVFGLGETLFSPVAGGLPNELATDALRARYNALGSTVVSVAGFIGPPVAGVLLGSGVPWAWAPVVAVGMLLALAGAAVLGRVLPAGVDRPAPIQAAR</sequence>
<proteinExistence type="predicted"/>
<dbReference type="OrthoDB" id="5379144at2"/>
<dbReference type="PANTHER" id="PTHR23517">
    <property type="entry name" value="RESISTANCE PROTEIN MDTM, PUTATIVE-RELATED-RELATED"/>
    <property type="match status" value="1"/>
</dbReference>
<accession>A0A3A1U1C1</accession>
<dbReference type="AlphaFoldDB" id="A0A3A1U1C1"/>
<evidence type="ECO:0000256" key="6">
    <source>
        <dbReference type="ARBA" id="ARBA00023136"/>
    </source>
</evidence>
<keyword evidence="6 7" id="KW-0472">Membrane</keyword>
<organism evidence="9 10">
    <name type="scientific">Amnibacterium setariae</name>
    <dbReference type="NCBI Taxonomy" id="2306585"/>
    <lineage>
        <taxon>Bacteria</taxon>
        <taxon>Bacillati</taxon>
        <taxon>Actinomycetota</taxon>
        <taxon>Actinomycetes</taxon>
        <taxon>Micrococcales</taxon>
        <taxon>Microbacteriaceae</taxon>
        <taxon>Amnibacterium</taxon>
    </lineage>
</organism>
<feature type="transmembrane region" description="Helical" evidence="7">
    <location>
        <begin position="293"/>
        <end position="313"/>
    </location>
</feature>
<dbReference type="Proteomes" id="UP000265742">
    <property type="component" value="Unassembled WGS sequence"/>
</dbReference>
<feature type="transmembrane region" description="Helical" evidence="7">
    <location>
        <begin position="319"/>
        <end position="339"/>
    </location>
</feature>
<name>A0A3A1U1C1_9MICO</name>
<evidence type="ECO:0000256" key="3">
    <source>
        <dbReference type="ARBA" id="ARBA00022475"/>
    </source>
</evidence>
<keyword evidence="4 7" id="KW-0812">Transmembrane</keyword>
<keyword evidence="3" id="KW-1003">Cell membrane</keyword>
<dbReference type="Gene3D" id="1.20.1250.20">
    <property type="entry name" value="MFS general substrate transporter like domains"/>
    <property type="match status" value="1"/>
</dbReference>